<dbReference type="Gene3D" id="3.30.565.10">
    <property type="entry name" value="Histidine kinase-like ATPase, C-terminal domain"/>
    <property type="match status" value="1"/>
</dbReference>
<dbReference type="SMART" id="SM01340">
    <property type="entry name" value="DNA_mis_repair"/>
    <property type="match status" value="1"/>
</dbReference>
<dbReference type="InterPro" id="IPR042121">
    <property type="entry name" value="MutL_C_regsub"/>
</dbReference>
<feature type="domain" description="MutL C-terminal dimerisation" evidence="5">
    <location>
        <begin position="1231"/>
        <end position="1391"/>
    </location>
</feature>
<feature type="region of interest" description="Disordered" evidence="4">
    <location>
        <begin position="1174"/>
        <end position="1193"/>
    </location>
</feature>
<dbReference type="EMBL" id="NQVE01000028">
    <property type="protein sequence ID" value="RAL53066.1"/>
    <property type="molecule type" value="Genomic_DNA"/>
</dbReference>
<evidence type="ECO:0000256" key="2">
    <source>
        <dbReference type="ARBA" id="ARBA00022763"/>
    </source>
</evidence>
<reference evidence="7 8" key="1">
    <citation type="submission" date="2018-06" db="EMBL/GenBank/DDBJ databases">
        <title>The Genome of Cuscuta australis (Dodder) Provides Insight into the Evolution of Plant Parasitism.</title>
        <authorList>
            <person name="Liu H."/>
        </authorList>
    </citation>
    <scope>NUCLEOTIDE SEQUENCE [LARGE SCALE GENOMIC DNA]</scope>
    <source>
        <strain evidence="8">cv. Yunnan</strain>
        <tissue evidence="7">Vines</tissue>
    </source>
</reference>
<keyword evidence="8" id="KW-1185">Reference proteome</keyword>
<dbReference type="Pfam" id="PF08676">
    <property type="entry name" value="MutL_C"/>
    <property type="match status" value="1"/>
</dbReference>
<comment type="caution">
    <text evidence="7">The sequence shown here is derived from an EMBL/GenBank/DDBJ whole genome shotgun (WGS) entry which is preliminary data.</text>
</comment>
<evidence type="ECO:0000259" key="5">
    <source>
        <dbReference type="SMART" id="SM00853"/>
    </source>
</evidence>
<dbReference type="InterPro" id="IPR014790">
    <property type="entry name" value="MutL_C"/>
</dbReference>
<dbReference type="InterPro" id="IPR042120">
    <property type="entry name" value="MutL_C_dimsub"/>
</dbReference>
<dbReference type="InterPro" id="IPR036890">
    <property type="entry name" value="HATPase_C_sf"/>
</dbReference>
<dbReference type="Proteomes" id="UP000249390">
    <property type="component" value="Unassembled WGS sequence"/>
</dbReference>
<dbReference type="FunFam" id="3.30.1370.100:FF:000007">
    <property type="entry name" value="MUTL protein homolog 3"/>
    <property type="match status" value="1"/>
</dbReference>
<dbReference type="Pfam" id="PF13589">
    <property type="entry name" value="HATPase_c_3"/>
    <property type="match status" value="1"/>
</dbReference>
<evidence type="ECO:0000256" key="3">
    <source>
        <dbReference type="ARBA" id="ARBA00023204"/>
    </source>
</evidence>
<dbReference type="GO" id="GO:0032300">
    <property type="term" value="C:mismatch repair complex"/>
    <property type="evidence" value="ECO:0007669"/>
    <property type="project" value="InterPro"/>
</dbReference>
<dbReference type="InterPro" id="IPR038973">
    <property type="entry name" value="MutL/Mlh/Pms-like"/>
</dbReference>
<organism evidence="7 8">
    <name type="scientific">Cuscuta australis</name>
    <dbReference type="NCBI Taxonomy" id="267555"/>
    <lineage>
        <taxon>Eukaryota</taxon>
        <taxon>Viridiplantae</taxon>
        <taxon>Streptophyta</taxon>
        <taxon>Embryophyta</taxon>
        <taxon>Tracheophyta</taxon>
        <taxon>Spermatophyta</taxon>
        <taxon>Magnoliopsida</taxon>
        <taxon>eudicotyledons</taxon>
        <taxon>Gunneridae</taxon>
        <taxon>Pentapetalae</taxon>
        <taxon>asterids</taxon>
        <taxon>lamiids</taxon>
        <taxon>Solanales</taxon>
        <taxon>Convolvulaceae</taxon>
        <taxon>Cuscuteae</taxon>
        <taxon>Cuscuta</taxon>
        <taxon>Cuscuta subgen. Grammica</taxon>
        <taxon>Cuscuta sect. Cleistogrammica</taxon>
    </lineage>
</organism>
<dbReference type="GO" id="GO:0016887">
    <property type="term" value="F:ATP hydrolysis activity"/>
    <property type="evidence" value="ECO:0007669"/>
    <property type="project" value="InterPro"/>
</dbReference>
<dbReference type="PANTHER" id="PTHR10073:SF47">
    <property type="entry name" value="DNA MISMATCH REPAIR PROTEIN MLH3"/>
    <property type="match status" value="1"/>
</dbReference>
<sequence length="1435" mass="161764">MKRIEKLPEEIRGQIRSGIVIYDLTRVVEELVYNSLDAGAGKVSIAVGVGTCYVKVVDDGSGVSRDGLDLVGERYATSKYNPLDDMDTSPLNFGYLGEALSSIADVSLVEIVTKAHGRPNGYRKVLKGCKCLYLGIDDDRVDVGTTVTVRDLFYNQPVRRKHMLSNPKKVLHMIKECVIRIALVHPSVSFKVVDIESEDELLHTCPFPTALSLLARSFGIEACNSLKELNVAAGRFKLLGYISGTLNILSLKVFQYACIPFFHVLFLRNTGYVFSRFFVLFSLTSINADINSKFVSKGPIHKMINNMASSFIVGSQNEKQNRSQICPAFLLNLQCPKSYYDLTFEPSKTSVEFKDWDSVFTFIGDAVRRLWSRGKSDVLHENCEIGKKRHRALDCIVPEETSPKSKKLTVKCNNSLSSRENRSSSDNSHVTIIEKLNTDCTFLCQTDFPEHSSEVSPLPHNMFSPEDTFLDNDLYCLNRSFRQADNILSSGWQSASPKIDGEMDRLLADQAQLCNSLDLIDNSEACEDVREPFLQSCFLGRRLKHDEKYLATGDQFEFKIDGNSKQNAYRADGGIVQVKDINNVLSPMNAWHSEQPDGLSFSKTTMQHDDVHKDVRKPFLQSCFVRRRPKHDETILANDDKFDSHSKQNAFRADGRVVEEVNDINKIMSPKNAWHYEQPDVLSFSKATMQHNVIDDVRNPILQSCFSGRRLEHGETSLATDEEFEFEIDGVSKKNAFGADGMAVEKIDDINKIMSQRDVWCDEQSDVISFSETTIKHDVSENARKPFLRSCNLGRRQNEGEKPLATNEEIEFEIDSQSKQNAYRADGMFVEEIDNIDKILNQRDRWCNEPNSPPFFTTSRQHDVHQRSIFLGDLVNSTLNPLPSDEDDLFLRDFVKPFPNKGWRYDGNVKYELANKDTKGWRYDLEEISISPGKECFFSSSKNLSSYATDHAGYMEISSEFQEYDLKGPLSSTKNSTDLQKYDLNNTLSPNSINVSTDCINSWGEDGLKRSSTSRHHSSINFDWESSIMAPRTNLSKMFVPFRRGRRSRSAPPFYRCRKKFSALSDSLTTTTGKINLQTIHDGTGMPETCNRKQIQSHSEMNSVKPSIQSNQYHHSTTLYCEGNSISDNIPDARMKNIDKGQCSNKCYTGSFEGGAIVHGCEEFIPREIQETVGCREEQQNSHPHHSSTSESLHLKNQDAILDIASGVLHCASDSLVPRSLDKNFLEGAKVLQQVDKKFIPIVAGRTLALIDQHAADERIRLEELRRKVLSGEMRTTNYLECEQELVIPEIGIQLLHDYAAQIQSWGWICNIHTQGSRSFTRNLNIMNKQQAVAKLIAIPCVLGVNLSDVDLLEFLQQLADTDGSSMVPPSVLRVLNNKACRGAIMFGDTLLPSECSLIVDELKQTSLCFQGEKKPQSKQGVQLFDSLTLANLCG</sequence>
<dbReference type="GO" id="GO:0030983">
    <property type="term" value="F:mismatched DNA binding"/>
    <property type="evidence" value="ECO:0007669"/>
    <property type="project" value="InterPro"/>
</dbReference>
<evidence type="ECO:0000313" key="7">
    <source>
        <dbReference type="EMBL" id="RAL53066.1"/>
    </source>
</evidence>
<comment type="similarity">
    <text evidence="1">Belongs to the DNA mismatch repair MutL/HexB family.</text>
</comment>
<evidence type="ECO:0000256" key="1">
    <source>
        <dbReference type="ARBA" id="ARBA00006082"/>
    </source>
</evidence>
<evidence type="ECO:0008006" key="9">
    <source>
        <dbReference type="Google" id="ProtNLM"/>
    </source>
</evidence>
<evidence type="ECO:0000256" key="4">
    <source>
        <dbReference type="SAM" id="MobiDB-lite"/>
    </source>
</evidence>
<dbReference type="SUPFAM" id="SSF55874">
    <property type="entry name" value="ATPase domain of HSP90 chaperone/DNA topoisomerase II/histidine kinase"/>
    <property type="match status" value="1"/>
</dbReference>
<keyword evidence="2" id="KW-0227">DNA damage</keyword>
<dbReference type="GO" id="GO:0005524">
    <property type="term" value="F:ATP binding"/>
    <property type="evidence" value="ECO:0007669"/>
    <property type="project" value="InterPro"/>
</dbReference>
<dbReference type="CDD" id="cd16926">
    <property type="entry name" value="HATPase_MutL-MLH-PMS-like"/>
    <property type="match status" value="1"/>
</dbReference>
<accession>A0A328E6I9</accession>
<dbReference type="GO" id="GO:0006298">
    <property type="term" value="P:mismatch repair"/>
    <property type="evidence" value="ECO:0007669"/>
    <property type="project" value="InterPro"/>
</dbReference>
<keyword evidence="3" id="KW-0234">DNA repair</keyword>
<dbReference type="SMART" id="SM00853">
    <property type="entry name" value="MutL_C"/>
    <property type="match status" value="1"/>
</dbReference>
<gene>
    <name evidence="7" type="ORF">DM860_016301</name>
</gene>
<dbReference type="InterPro" id="IPR013507">
    <property type="entry name" value="DNA_mismatch_S5_2-like"/>
</dbReference>
<dbReference type="SUPFAM" id="SSF118116">
    <property type="entry name" value="DNA mismatch repair protein MutL"/>
    <property type="match status" value="1"/>
</dbReference>
<dbReference type="Gene3D" id="3.30.230.10">
    <property type="match status" value="1"/>
</dbReference>
<dbReference type="PANTHER" id="PTHR10073">
    <property type="entry name" value="DNA MISMATCH REPAIR PROTEIN MLH, PMS, MUTL"/>
    <property type="match status" value="1"/>
</dbReference>
<dbReference type="Gene3D" id="3.30.1540.20">
    <property type="entry name" value="MutL, C-terminal domain, dimerisation subdomain"/>
    <property type="match status" value="1"/>
</dbReference>
<dbReference type="FunFam" id="3.30.565.10:FF:000003">
    <property type="entry name" value="DNA mismatch repair endonuclease MutL"/>
    <property type="match status" value="1"/>
</dbReference>
<name>A0A328E6I9_9ASTE</name>
<dbReference type="Gene3D" id="3.30.1370.100">
    <property type="entry name" value="MutL, C-terminal domain, regulatory subdomain"/>
    <property type="match status" value="1"/>
</dbReference>
<dbReference type="GO" id="GO:0140664">
    <property type="term" value="F:ATP-dependent DNA damage sensor activity"/>
    <property type="evidence" value="ECO:0007669"/>
    <property type="project" value="InterPro"/>
</dbReference>
<dbReference type="InterPro" id="IPR037198">
    <property type="entry name" value="MutL_C_sf"/>
</dbReference>
<evidence type="ECO:0000259" key="6">
    <source>
        <dbReference type="SMART" id="SM01340"/>
    </source>
</evidence>
<dbReference type="SUPFAM" id="SSF54211">
    <property type="entry name" value="Ribosomal protein S5 domain 2-like"/>
    <property type="match status" value="1"/>
</dbReference>
<dbReference type="InterPro" id="IPR014721">
    <property type="entry name" value="Ribsml_uS5_D2-typ_fold_subgr"/>
</dbReference>
<feature type="domain" description="DNA mismatch repair protein S5" evidence="6">
    <location>
        <begin position="214"/>
        <end position="372"/>
    </location>
</feature>
<proteinExistence type="inferred from homology"/>
<evidence type="ECO:0000313" key="8">
    <source>
        <dbReference type="Proteomes" id="UP000249390"/>
    </source>
</evidence>
<dbReference type="InterPro" id="IPR020568">
    <property type="entry name" value="Ribosomal_Su5_D2-typ_SF"/>
</dbReference>
<protein>
    <recommendedName>
        <fullName evidence="9">MutL C-terminal dimerisation domain-containing protein</fullName>
    </recommendedName>
</protein>